<comment type="caution">
    <text evidence="2">The sequence shown here is derived from an EMBL/GenBank/DDBJ whole genome shotgun (WGS) entry which is preliminary data.</text>
</comment>
<proteinExistence type="predicted"/>
<feature type="transmembrane region" description="Helical" evidence="1">
    <location>
        <begin position="163"/>
        <end position="185"/>
    </location>
</feature>
<dbReference type="EMBL" id="DSDY01000130">
    <property type="protein sequence ID" value="HDS10786.1"/>
    <property type="molecule type" value="Genomic_DNA"/>
</dbReference>
<evidence type="ECO:0000256" key="1">
    <source>
        <dbReference type="SAM" id="Phobius"/>
    </source>
</evidence>
<sequence length="454" mass="49546">MNNQEVLVLSASLSALTYSLGAMLLGLPLPFPSLKKLGSSLMKDAVFSMFIVALSSMLLSLPVTLYDRIGADWGFFDEWIAKRTLILSSLKAGASFASSLLSKVAGELALDSFLEPLIKSVNYSLLTLYLALSLSIIVRYHYAKLILLGILLSSIPMKLARGVGCYLIAFSIVFYAGMPLMPLFVEDFSTPLEYPDMNTDVVQGAIRVLDQRGVPVPYAVVSGYDLESGRLLFTYTTNTLGITTIKSPLDGLPRSRAYNLVVEVMGWQVSANPSVVKPALYEQSIGGRVELDVHLEDVVIVDERGVYLLVGNGSVSSISEEEGTKRVYLGEPGQHVLLVHPSTCYIDVSGYILTRSTSTWNNILVVSNEIFVENTSEPIMISVKHCSAPSIDLYRPYTLSTGLSVKDRFAQTASQIILNYVVLPAVYVAILLSITSALAYTLSGAREKLPLKPW</sequence>
<dbReference type="AlphaFoldDB" id="A0A7C1HWW2"/>
<feature type="transmembrane region" description="Helical" evidence="1">
    <location>
        <begin position="45"/>
        <end position="63"/>
    </location>
</feature>
<keyword evidence="1" id="KW-1133">Transmembrane helix</keyword>
<accession>A0A7C1HWW2</accession>
<feature type="transmembrane region" description="Helical" evidence="1">
    <location>
        <begin position="121"/>
        <end position="142"/>
    </location>
</feature>
<gene>
    <name evidence="2" type="ORF">ENO04_04130</name>
</gene>
<organism evidence="2">
    <name type="scientific">Fervidicoccus fontis</name>
    <dbReference type="NCBI Taxonomy" id="683846"/>
    <lineage>
        <taxon>Archaea</taxon>
        <taxon>Thermoproteota</taxon>
        <taxon>Thermoprotei</taxon>
        <taxon>Fervidicoccales</taxon>
        <taxon>Fervidicoccaceae</taxon>
        <taxon>Fervidicoccus</taxon>
    </lineage>
</organism>
<name>A0A7C1HWW2_9CREN</name>
<keyword evidence="1" id="KW-0472">Membrane</keyword>
<reference evidence="2" key="1">
    <citation type="journal article" date="2020" name="mSystems">
        <title>Genome- and Community-Level Interaction Insights into Carbon Utilization and Element Cycling Functions of Hydrothermarchaeota in Hydrothermal Sediment.</title>
        <authorList>
            <person name="Zhou Z."/>
            <person name="Liu Y."/>
            <person name="Xu W."/>
            <person name="Pan J."/>
            <person name="Luo Z.H."/>
            <person name="Li M."/>
        </authorList>
    </citation>
    <scope>NUCLEOTIDE SEQUENCE [LARGE SCALE GENOMIC DNA]</scope>
    <source>
        <strain evidence="2">SpSt-123</strain>
    </source>
</reference>
<feature type="transmembrane region" description="Helical" evidence="1">
    <location>
        <begin position="417"/>
        <end position="442"/>
    </location>
</feature>
<keyword evidence="1" id="KW-0812">Transmembrane</keyword>
<evidence type="ECO:0000313" key="2">
    <source>
        <dbReference type="EMBL" id="HDS10786.1"/>
    </source>
</evidence>
<protein>
    <submittedName>
        <fullName evidence="2">Uncharacterized protein</fullName>
    </submittedName>
</protein>